<keyword evidence="4" id="KW-1185">Reference proteome</keyword>
<feature type="region of interest" description="Disordered" evidence="1">
    <location>
        <begin position="217"/>
        <end position="257"/>
    </location>
</feature>
<feature type="region of interest" description="Disordered" evidence="1">
    <location>
        <begin position="174"/>
        <end position="201"/>
    </location>
</feature>
<dbReference type="PANTHER" id="PTHR23149">
    <property type="entry name" value="G PATCH DOMAIN CONTAINING PROTEIN"/>
    <property type="match status" value="1"/>
</dbReference>
<dbReference type="Pfam" id="PF01585">
    <property type="entry name" value="G-patch"/>
    <property type="match status" value="1"/>
</dbReference>
<feature type="compositionally biased region" description="Basic and acidic residues" evidence="1">
    <location>
        <begin position="224"/>
        <end position="234"/>
    </location>
</feature>
<dbReference type="PROSITE" id="PS50174">
    <property type="entry name" value="G_PATCH"/>
    <property type="match status" value="1"/>
</dbReference>
<dbReference type="AlphaFoldDB" id="A0A1R0H0P2"/>
<comment type="caution">
    <text evidence="3">The sequence shown here is derived from an EMBL/GenBank/DDBJ whole genome shotgun (WGS) entry which is preliminary data.</text>
</comment>
<dbReference type="GO" id="GO:0005730">
    <property type="term" value="C:nucleolus"/>
    <property type="evidence" value="ECO:0007669"/>
    <property type="project" value="TreeGrafter"/>
</dbReference>
<dbReference type="PANTHER" id="PTHR23149:SF9">
    <property type="entry name" value="G PATCH DOMAIN-CONTAINING PROTEIN 4"/>
    <property type="match status" value="1"/>
</dbReference>
<sequence>MSFGQLQLEKFGWNKGEGVGKNKTGIKRALTVSKKYDLLGIGTARDSVANNWWETLYNNSSKKIKSVNLDEDGDSISSNRQSKKRKACEDQPDLIPGMIDPLKFNNPNRLYNQMFTKPASSDSPINDIPENSSVDSSAIVSFVKSSSEEIDLDSSNSSVEKLTDEQLFAACEGRTARKGARAEQPGKLSRVSKNSGMPNPDIVKMIELAQQGHSEALASQFKTYKPEKVKEKSIKKNKGSKKDKKSSKKDKKKSKKK</sequence>
<protein>
    <submittedName>
        <fullName evidence="3">G patch domain-containing protein 4</fullName>
    </submittedName>
</protein>
<feature type="domain" description="G-patch" evidence="2">
    <location>
        <begin position="1"/>
        <end position="46"/>
    </location>
</feature>
<dbReference type="OrthoDB" id="29523at2759"/>
<dbReference type="Proteomes" id="UP000187455">
    <property type="component" value="Unassembled WGS sequence"/>
</dbReference>
<dbReference type="InterPro" id="IPR050656">
    <property type="entry name" value="PINX1"/>
</dbReference>
<accession>A0A1R0H0P2</accession>
<gene>
    <name evidence="3" type="ORF">AYI68_g3173</name>
</gene>
<dbReference type="GO" id="GO:0003676">
    <property type="term" value="F:nucleic acid binding"/>
    <property type="evidence" value="ECO:0007669"/>
    <property type="project" value="InterPro"/>
</dbReference>
<evidence type="ECO:0000259" key="2">
    <source>
        <dbReference type="PROSITE" id="PS50174"/>
    </source>
</evidence>
<dbReference type="InterPro" id="IPR000467">
    <property type="entry name" value="G_patch_dom"/>
</dbReference>
<dbReference type="EMBL" id="LSSL01001317">
    <property type="protein sequence ID" value="OLY82702.1"/>
    <property type="molecule type" value="Genomic_DNA"/>
</dbReference>
<feature type="compositionally biased region" description="Basic residues" evidence="1">
    <location>
        <begin position="235"/>
        <end position="257"/>
    </location>
</feature>
<evidence type="ECO:0000256" key="1">
    <source>
        <dbReference type="SAM" id="MobiDB-lite"/>
    </source>
</evidence>
<organism evidence="3 4">
    <name type="scientific">Smittium mucronatum</name>
    <dbReference type="NCBI Taxonomy" id="133383"/>
    <lineage>
        <taxon>Eukaryota</taxon>
        <taxon>Fungi</taxon>
        <taxon>Fungi incertae sedis</taxon>
        <taxon>Zoopagomycota</taxon>
        <taxon>Kickxellomycotina</taxon>
        <taxon>Harpellomycetes</taxon>
        <taxon>Harpellales</taxon>
        <taxon>Legeriomycetaceae</taxon>
        <taxon>Smittium</taxon>
    </lineage>
</organism>
<proteinExistence type="predicted"/>
<feature type="region of interest" description="Disordered" evidence="1">
    <location>
        <begin position="69"/>
        <end position="98"/>
    </location>
</feature>
<evidence type="ECO:0000313" key="3">
    <source>
        <dbReference type="EMBL" id="OLY82702.1"/>
    </source>
</evidence>
<dbReference type="STRING" id="133383.A0A1R0H0P2"/>
<evidence type="ECO:0000313" key="4">
    <source>
        <dbReference type="Proteomes" id="UP000187455"/>
    </source>
</evidence>
<reference evidence="3 4" key="1">
    <citation type="journal article" date="2016" name="Mol. Biol. Evol.">
        <title>Genome-Wide Survey of Gut Fungi (Harpellales) Reveals the First Horizontally Transferred Ubiquitin Gene from a Mosquito Host.</title>
        <authorList>
            <person name="Wang Y."/>
            <person name="White M.M."/>
            <person name="Kvist S."/>
            <person name="Moncalvo J.M."/>
        </authorList>
    </citation>
    <scope>NUCLEOTIDE SEQUENCE [LARGE SCALE GENOMIC DNA]</scope>
    <source>
        <strain evidence="3 4">ALG-7-W6</strain>
    </source>
</reference>
<name>A0A1R0H0P2_9FUNG</name>